<evidence type="ECO:0000256" key="1">
    <source>
        <dbReference type="SAM" id="MobiDB-lite"/>
    </source>
</evidence>
<accession>A0A5B7JDS0</accession>
<feature type="region of interest" description="Disordered" evidence="1">
    <location>
        <begin position="1"/>
        <end position="37"/>
    </location>
</feature>
<reference evidence="2 3" key="1">
    <citation type="submission" date="2019-05" db="EMBL/GenBank/DDBJ databases">
        <title>Another draft genome of Portunus trituberculatus and its Hox gene families provides insights of decapod evolution.</title>
        <authorList>
            <person name="Jeong J.-H."/>
            <person name="Song I."/>
            <person name="Kim S."/>
            <person name="Choi T."/>
            <person name="Kim D."/>
            <person name="Ryu S."/>
            <person name="Kim W."/>
        </authorList>
    </citation>
    <scope>NUCLEOTIDE SEQUENCE [LARGE SCALE GENOMIC DNA]</scope>
    <source>
        <tissue evidence="2">Muscle</tissue>
    </source>
</reference>
<organism evidence="2 3">
    <name type="scientific">Portunus trituberculatus</name>
    <name type="common">Swimming crab</name>
    <name type="synonym">Neptunus trituberculatus</name>
    <dbReference type="NCBI Taxonomy" id="210409"/>
    <lineage>
        <taxon>Eukaryota</taxon>
        <taxon>Metazoa</taxon>
        <taxon>Ecdysozoa</taxon>
        <taxon>Arthropoda</taxon>
        <taxon>Crustacea</taxon>
        <taxon>Multicrustacea</taxon>
        <taxon>Malacostraca</taxon>
        <taxon>Eumalacostraca</taxon>
        <taxon>Eucarida</taxon>
        <taxon>Decapoda</taxon>
        <taxon>Pleocyemata</taxon>
        <taxon>Brachyura</taxon>
        <taxon>Eubrachyura</taxon>
        <taxon>Portunoidea</taxon>
        <taxon>Portunidae</taxon>
        <taxon>Portuninae</taxon>
        <taxon>Portunus</taxon>
    </lineage>
</organism>
<dbReference type="EMBL" id="VSRR010087993">
    <property type="protein sequence ID" value="MPC91507.1"/>
    <property type="molecule type" value="Genomic_DNA"/>
</dbReference>
<sequence>MIAKPNENDLTPTKSNENDKTATKRSESDGDTNRSERVRAAALDFYPRLCGGKMTGRKRRWRERVWWRRWR</sequence>
<proteinExistence type="predicted"/>
<evidence type="ECO:0000313" key="3">
    <source>
        <dbReference type="Proteomes" id="UP000324222"/>
    </source>
</evidence>
<keyword evidence="3" id="KW-1185">Reference proteome</keyword>
<feature type="compositionally biased region" description="Basic and acidic residues" evidence="1">
    <location>
        <begin position="16"/>
        <end position="37"/>
    </location>
</feature>
<protein>
    <submittedName>
        <fullName evidence="2">Uncharacterized protein</fullName>
    </submittedName>
</protein>
<dbReference type="Proteomes" id="UP000324222">
    <property type="component" value="Unassembled WGS sequence"/>
</dbReference>
<name>A0A5B7JDS0_PORTR</name>
<gene>
    <name evidence="2" type="ORF">E2C01_086547</name>
</gene>
<evidence type="ECO:0000313" key="2">
    <source>
        <dbReference type="EMBL" id="MPC91507.1"/>
    </source>
</evidence>
<dbReference type="AlphaFoldDB" id="A0A5B7JDS0"/>
<comment type="caution">
    <text evidence="2">The sequence shown here is derived from an EMBL/GenBank/DDBJ whole genome shotgun (WGS) entry which is preliminary data.</text>
</comment>